<proteinExistence type="predicted"/>
<name>A0A6B0V5L3_IXORI</name>
<feature type="signal peptide" evidence="1">
    <location>
        <begin position="1"/>
        <end position="25"/>
    </location>
</feature>
<dbReference type="PANTHER" id="PTHR34179">
    <property type="entry name" value="TUMOR PROTEIN P53-INDUCIBLE PROTEIN 13"/>
    <property type="match status" value="1"/>
</dbReference>
<evidence type="ECO:0000313" key="2">
    <source>
        <dbReference type="EMBL" id="MXU97523.1"/>
    </source>
</evidence>
<protein>
    <submittedName>
        <fullName evidence="2">Putative conserved secreted protein</fullName>
    </submittedName>
</protein>
<reference evidence="2" key="1">
    <citation type="submission" date="2019-12" db="EMBL/GenBank/DDBJ databases">
        <title>An insight into the sialome of adult female Ixodes ricinus ticks feeding for 6 days.</title>
        <authorList>
            <person name="Perner J."/>
            <person name="Ribeiro J.M.C."/>
        </authorList>
    </citation>
    <scope>NUCLEOTIDE SEQUENCE</scope>
    <source>
        <strain evidence="2">Semi-engorged</strain>
        <tissue evidence="2">Salivary glands</tissue>
    </source>
</reference>
<dbReference type="AlphaFoldDB" id="A0A6B0V5L3"/>
<evidence type="ECO:0000256" key="1">
    <source>
        <dbReference type="SAM" id="SignalP"/>
    </source>
</evidence>
<accession>A0A6B0V5L3</accession>
<keyword evidence="1" id="KW-0732">Signal</keyword>
<dbReference type="Pfam" id="PF11303">
    <property type="entry name" value="DUF3105"/>
    <property type="match status" value="1"/>
</dbReference>
<dbReference type="EMBL" id="GIFC01015440">
    <property type="protein sequence ID" value="MXU97523.1"/>
    <property type="molecule type" value="Transcribed_RNA"/>
</dbReference>
<organism evidence="2">
    <name type="scientific">Ixodes ricinus</name>
    <name type="common">Common tick</name>
    <name type="synonym">Acarus ricinus</name>
    <dbReference type="NCBI Taxonomy" id="34613"/>
    <lineage>
        <taxon>Eukaryota</taxon>
        <taxon>Metazoa</taxon>
        <taxon>Ecdysozoa</taxon>
        <taxon>Arthropoda</taxon>
        <taxon>Chelicerata</taxon>
        <taxon>Arachnida</taxon>
        <taxon>Acari</taxon>
        <taxon>Parasitiformes</taxon>
        <taxon>Ixodida</taxon>
        <taxon>Ixodoidea</taxon>
        <taxon>Ixodidae</taxon>
        <taxon>Ixodinae</taxon>
        <taxon>Ixodes</taxon>
    </lineage>
</organism>
<sequence length="274" mass="31506">MGAARFAFAALFFYNICCIWPATFSKEITEPVDPNAKQVDYRPMDKNGRPMMGYINPDCDDGKRRLNVDHDERKQDLSCGYHDALKFSFVTGLAPPKLTCDIIPPHYHPPHYCMDTRIKYPSRIPTFEGHRPLWPRYGEYDYVPPQRWLHSIEHGAVVMLYHPCARWGHVQKLRTLLKNCIRKHIITPYLGLTPKRPLALVSWGCRLEMSFVKTADVVAFIRYFALNGPEGHLATDGQYSWGLVEGASVVKGSDFQDSNLCPFYKQRVTKPRAE</sequence>
<feature type="chain" id="PRO_5025609309" evidence="1">
    <location>
        <begin position="26"/>
        <end position="274"/>
    </location>
</feature>
<dbReference type="InterPro" id="IPR021454">
    <property type="entry name" value="DUF3105"/>
</dbReference>
<dbReference type="GO" id="GO:0005737">
    <property type="term" value="C:cytoplasm"/>
    <property type="evidence" value="ECO:0007669"/>
    <property type="project" value="TreeGrafter"/>
</dbReference>
<dbReference type="PANTHER" id="PTHR34179:SF1">
    <property type="entry name" value="TUMOR PROTEIN P53-INDUCIBLE PROTEIN 13"/>
    <property type="match status" value="1"/>
</dbReference>